<proteinExistence type="predicted"/>
<feature type="non-terminal residue" evidence="1">
    <location>
        <position position="1"/>
    </location>
</feature>
<evidence type="ECO:0000313" key="1">
    <source>
        <dbReference type="EMBL" id="JAP10104.1"/>
    </source>
</evidence>
<name>A0A0V0GQ10_SOLCH</name>
<reference evidence="1" key="1">
    <citation type="submission" date="2015-12" db="EMBL/GenBank/DDBJ databases">
        <title>Gene expression during late stages of embryo sac development: a critical building block for successful pollen-pistil interactions.</title>
        <authorList>
            <person name="Liu Y."/>
            <person name="Joly V."/>
            <person name="Sabar M."/>
            <person name="Matton D.P."/>
        </authorList>
    </citation>
    <scope>NUCLEOTIDE SEQUENCE</scope>
</reference>
<dbReference type="EMBL" id="GEDG01033730">
    <property type="protein sequence ID" value="JAP10104.1"/>
    <property type="molecule type" value="Transcribed_RNA"/>
</dbReference>
<accession>A0A0V0GQ10</accession>
<organism evidence="1">
    <name type="scientific">Solanum chacoense</name>
    <name type="common">Chaco potato</name>
    <dbReference type="NCBI Taxonomy" id="4108"/>
    <lineage>
        <taxon>Eukaryota</taxon>
        <taxon>Viridiplantae</taxon>
        <taxon>Streptophyta</taxon>
        <taxon>Embryophyta</taxon>
        <taxon>Tracheophyta</taxon>
        <taxon>Spermatophyta</taxon>
        <taxon>Magnoliopsida</taxon>
        <taxon>eudicotyledons</taxon>
        <taxon>Gunneridae</taxon>
        <taxon>Pentapetalae</taxon>
        <taxon>asterids</taxon>
        <taxon>lamiids</taxon>
        <taxon>Solanales</taxon>
        <taxon>Solanaceae</taxon>
        <taxon>Solanoideae</taxon>
        <taxon>Solaneae</taxon>
        <taxon>Solanum</taxon>
    </lineage>
</organism>
<sequence>PKLCIYSLLFSNSQSQPFLSSISRISNGRSCLKSCISIENPSKTVLDCIPSKKNHVFLVVTPS</sequence>
<dbReference type="AlphaFoldDB" id="A0A0V0GQ10"/>
<protein>
    <submittedName>
        <fullName evidence="1">Putative ovule protein</fullName>
    </submittedName>
</protein>